<protein>
    <submittedName>
        <fullName evidence="5">Putative transmembrane 1 protein</fullName>
    </submittedName>
</protein>
<sequence>MLPCASLLVGKEENTNRRRSVESFESDTTVVLRNKRSKPSISVFESTPSPDEENISSRSFGNPSTASVAKDDQYGTIVSVVIVEARDLPNVSSDGSSHRLYCKIRLGSHTLKSKSVTNSQHPIWRERLQFHRCTDNLLKVSLWDKGKQKSFMGSCVLDLSQLEEERTHDVWHTLDDGFGHVHLSMRWYALKDMARRHSAKGNYPRVLLEMSLYWNPMKASLKVFKPKEVKNSHKQVNSKYDISLVYKNLEFIKDALNSILYLDQAYK</sequence>
<evidence type="ECO:0000259" key="4">
    <source>
        <dbReference type="PROSITE" id="PS50004"/>
    </source>
</evidence>
<dbReference type="AlphaFoldDB" id="A0A0L7L0R5"/>
<dbReference type="EMBL" id="JTDY01003790">
    <property type="protein sequence ID" value="KOB69005.1"/>
    <property type="molecule type" value="Genomic_DNA"/>
</dbReference>
<dbReference type="SUPFAM" id="SSF49562">
    <property type="entry name" value="C2 domain (Calcium/lipid-binding domain, CaLB)"/>
    <property type="match status" value="1"/>
</dbReference>
<proteinExistence type="predicted"/>
<keyword evidence="1" id="KW-0479">Metal-binding</keyword>
<feature type="compositionally biased region" description="Polar residues" evidence="3">
    <location>
        <begin position="56"/>
        <end position="67"/>
    </location>
</feature>
<keyword evidence="2" id="KW-0106">Calcium</keyword>
<dbReference type="Gene3D" id="2.60.40.150">
    <property type="entry name" value="C2 domain"/>
    <property type="match status" value="1"/>
</dbReference>
<keyword evidence="5" id="KW-0472">Membrane</keyword>
<dbReference type="Proteomes" id="UP000037510">
    <property type="component" value="Unassembled WGS sequence"/>
</dbReference>
<name>A0A0L7L0R5_OPEBR</name>
<dbReference type="GO" id="GO:0005509">
    <property type="term" value="F:calcium ion binding"/>
    <property type="evidence" value="ECO:0007669"/>
    <property type="project" value="TreeGrafter"/>
</dbReference>
<feature type="compositionally biased region" description="Polar residues" evidence="3">
    <location>
        <begin position="39"/>
        <end position="49"/>
    </location>
</feature>
<dbReference type="PANTHER" id="PTHR45911">
    <property type="entry name" value="C2 DOMAIN-CONTAINING PROTEIN"/>
    <property type="match status" value="1"/>
</dbReference>
<gene>
    <name evidence="5" type="ORF">OBRU01_17444</name>
</gene>
<evidence type="ECO:0000256" key="3">
    <source>
        <dbReference type="SAM" id="MobiDB-lite"/>
    </source>
</evidence>
<dbReference type="PROSITE" id="PS50004">
    <property type="entry name" value="C2"/>
    <property type="match status" value="1"/>
</dbReference>
<dbReference type="InterPro" id="IPR000008">
    <property type="entry name" value="C2_dom"/>
</dbReference>
<feature type="domain" description="C2" evidence="4">
    <location>
        <begin position="59"/>
        <end position="172"/>
    </location>
</feature>
<keyword evidence="6" id="KW-1185">Reference proteome</keyword>
<dbReference type="SMART" id="SM00239">
    <property type="entry name" value="C2"/>
    <property type="match status" value="1"/>
</dbReference>
<evidence type="ECO:0000313" key="6">
    <source>
        <dbReference type="Proteomes" id="UP000037510"/>
    </source>
</evidence>
<dbReference type="GO" id="GO:0016020">
    <property type="term" value="C:membrane"/>
    <property type="evidence" value="ECO:0007669"/>
    <property type="project" value="TreeGrafter"/>
</dbReference>
<feature type="region of interest" description="Disordered" evidence="3">
    <location>
        <begin position="39"/>
        <end position="68"/>
    </location>
</feature>
<organism evidence="5 6">
    <name type="scientific">Operophtera brumata</name>
    <name type="common">Winter moth</name>
    <name type="synonym">Phalaena brumata</name>
    <dbReference type="NCBI Taxonomy" id="104452"/>
    <lineage>
        <taxon>Eukaryota</taxon>
        <taxon>Metazoa</taxon>
        <taxon>Ecdysozoa</taxon>
        <taxon>Arthropoda</taxon>
        <taxon>Hexapoda</taxon>
        <taxon>Insecta</taxon>
        <taxon>Pterygota</taxon>
        <taxon>Neoptera</taxon>
        <taxon>Endopterygota</taxon>
        <taxon>Lepidoptera</taxon>
        <taxon>Glossata</taxon>
        <taxon>Ditrysia</taxon>
        <taxon>Geometroidea</taxon>
        <taxon>Geometridae</taxon>
        <taxon>Larentiinae</taxon>
        <taxon>Operophtera</taxon>
    </lineage>
</organism>
<comment type="caution">
    <text evidence="5">The sequence shown here is derived from an EMBL/GenBank/DDBJ whole genome shotgun (WGS) entry which is preliminary data.</text>
</comment>
<dbReference type="PANTHER" id="PTHR45911:SF4">
    <property type="entry name" value="MULTIPLE C2 AND TRANSMEMBRANE DOMAIN-CONTAINING PROTEIN"/>
    <property type="match status" value="1"/>
</dbReference>
<accession>A0A0L7L0R5</accession>
<reference evidence="5 6" key="1">
    <citation type="journal article" date="2015" name="Genome Biol. Evol.">
        <title>The genome of winter moth (Operophtera brumata) provides a genomic perspective on sexual dimorphism and phenology.</title>
        <authorList>
            <person name="Derks M.F."/>
            <person name="Smit S."/>
            <person name="Salis L."/>
            <person name="Schijlen E."/>
            <person name="Bossers A."/>
            <person name="Mateman C."/>
            <person name="Pijl A.S."/>
            <person name="de Ridder D."/>
            <person name="Groenen M.A."/>
            <person name="Visser M.E."/>
            <person name="Megens H.J."/>
        </authorList>
    </citation>
    <scope>NUCLEOTIDE SEQUENCE [LARGE SCALE GENOMIC DNA]</scope>
    <source>
        <strain evidence="5">WM2013NL</strain>
        <tissue evidence="5">Head and thorax</tissue>
    </source>
</reference>
<dbReference type="STRING" id="104452.A0A0L7L0R5"/>
<evidence type="ECO:0000256" key="1">
    <source>
        <dbReference type="ARBA" id="ARBA00022723"/>
    </source>
</evidence>
<evidence type="ECO:0000256" key="2">
    <source>
        <dbReference type="ARBA" id="ARBA00022837"/>
    </source>
</evidence>
<dbReference type="InterPro" id="IPR035892">
    <property type="entry name" value="C2_domain_sf"/>
</dbReference>
<dbReference type="Pfam" id="PF00168">
    <property type="entry name" value="C2"/>
    <property type="match status" value="1"/>
</dbReference>
<keyword evidence="5" id="KW-0812">Transmembrane</keyword>
<evidence type="ECO:0000313" key="5">
    <source>
        <dbReference type="EMBL" id="KOB69005.1"/>
    </source>
</evidence>